<reference evidence="13 15" key="1">
    <citation type="submission" date="2017-01" db="EMBL/GenBank/DDBJ databases">
        <title>Complete Genome Sequence of Dolosigranulum pigrum isolated from a Patient with interstitial lung disease.</title>
        <authorList>
            <person name="Mukhopadhyay R."/>
            <person name="Joaquin J."/>
            <person name="Hogue R."/>
            <person name="Fitzgerald S."/>
            <person name="Jospin G."/>
            <person name="Eisen J.A."/>
            <person name="Chaturvedi V."/>
        </authorList>
    </citation>
    <scope>NUCLEOTIDE SEQUENCE [LARGE SCALE GENOMIC DNA]</scope>
    <source>
        <strain evidence="13 15">15S00348</strain>
    </source>
</reference>
<dbReference type="GO" id="GO:0009401">
    <property type="term" value="P:phosphoenolpyruvate-dependent sugar phosphotransferase system"/>
    <property type="evidence" value="ECO:0007669"/>
    <property type="project" value="UniProtKB-KW"/>
</dbReference>
<dbReference type="GeneID" id="42694750"/>
<dbReference type="RefSeq" id="WP_004636547.1">
    <property type="nucleotide sequence ID" value="NZ_CAJHJL010000001.1"/>
</dbReference>
<evidence type="ECO:0000256" key="1">
    <source>
        <dbReference type="ARBA" id="ARBA00002434"/>
    </source>
</evidence>
<dbReference type="SUPFAM" id="SSF55804">
    <property type="entry name" value="Phoshotransferase/anion transport protein"/>
    <property type="match status" value="1"/>
</dbReference>
<gene>
    <name evidence="13" type="ORF">BWX42_01650</name>
    <name evidence="14" type="ORF">FNV33_03710</name>
</gene>
<evidence type="ECO:0000259" key="12">
    <source>
        <dbReference type="PROSITE" id="PS51094"/>
    </source>
</evidence>
<evidence type="ECO:0000256" key="8">
    <source>
        <dbReference type="ARBA" id="ARBA00022777"/>
    </source>
</evidence>
<evidence type="ECO:0000256" key="7">
    <source>
        <dbReference type="ARBA" id="ARBA00022683"/>
    </source>
</evidence>
<evidence type="ECO:0000256" key="11">
    <source>
        <dbReference type="ARBA" id="ARBA00030962"/>
    </source>
</evidence>
<dbReference type="CDD" id="cd00211">
    <property type="entry name" value="PTS_IIA_fru"/>
    <property type="match status" value="1"/>
</dbReference>
<evidence type="ECO:0000313" key="13">
    <source>
        <dbReference type="EMBL" id="OOL80656.1"/>
    </source>
</evidence>
<dbReference type="GO" id="GO:0005886">
    <property type="term" value="C:plasma membrane"/>
    <property type="evidence" value="ECO:0007669"/>
    <property type="project" value="TreeGrafter"/>
</dbReference>
<comment type="function">
    <text evidence="1">The phosphoenolpyruvate-dependent sugar phosphotransferase system (sugar PTS), a major carbohydrate active transport system, catalyzes the phosphorylation of incoming sugar substrates concomitantly with their translocation across the cell membrane. The enzyme II CmtAB PTS system is involved in D-mannitol transport.</text>
</comment>
<dbReference type="Pfam" id="PF00359">
    <property type="entry name" value="PTS_EIIA_2"/>
    <property type="match status" value="1"/>
</dbReference>
<evidence type="ECO:0000256" key="6">
    <source>
        <dbReference type="ARBA" id="ARBA00022679"/>
    </source>
</evidence>
<accession>A0A1S8KLR2</accession>
<evidence type="ECO:0000256" key="4">
    <source>
        <dbReference type="ARBA" id="ARBA00022553"/>
    </source>
</evidence>
<organism evidence="13 15">
    <name type="scientific">Dolosigranulum pigrum</name>
    <dbReference type="NCBI Taxonomy" id="29394"/>
    <lineage>
        <taxon>Bacteria</taxon>
        <taxon>Bacillati</taxon>
        <taxon>Bacillota</taxon>
        <taxon>Bacilli</taxon>
        <taxon>Lactobacillales</taxon>
        <taxon>Carnobacteriaceae</taxon>
        <taxon>Dolosigranulum</taxon>
    </lineage>
</organism>
<evidence type="ECO:0000313" key="15">
    <source>
        <dbReference type="Proteomes" id="UP000190409"/>
    </source>
</evidence>
<keyword evidence="5" id="KW-0762">Sugar transport</keyword>
<name>A0A1S8KLR2_9LACT</name>
<dbReference type="Gene3D" id="3.40.930.10">
    <property type="entry name" value="Mannitol-specific EII, Chain A"/>
    <property type="match status" value="1"/>
</dbReference>
<evidence type="ECO:0000256" key="3">
    <source>
        <dbReference type="ARBA" id="ARBA00022448"/>
    </source>
</evidence>
<dbReference type="Proteomes" id="UP000190409">
    <property type="component" value="Unassembled WGS sequence"/>
</dbReference>
<dbReference type="InterPro" id="IPR002178">
    <property type="entry name" value="PTS_EIIA_type-2_dom"/>
</dbReference>
<evidence type="ECO:0000256" key="10">
    <source>
        <dbReference type="ARBA" id="ARBA00030956"/>
    </source>
</evidence>
<sequence>MEILRKENISLNQSYNTKEEAIRAVGQLLIDGGYVEVDYVEAMIERDESASTYMGNNLAIPHGTEEAKKHVIETGISFVQVPDGVDFGKGEAKILVGIAGKGDDHLEILSQIAIFCNEQENIDKLIQANSEDEILDLLGGIES</sequence>
<dbReference type="AlphaFoldDB" id="A0A1S8KLR2"/>
<dbReference type="GO" id="GO:0016301">
    <property type="term" value="F:kinase activity"/>
    <property type="evidence" value="ECO:0007669"/>
    <property type="project" value="UniProtKB-KW"/>
</dbReference>
<dbReference type="PROSITE" id="PS51094">
    <property type="entry name" value="PTS_EIIA_TYPE_2"/>
    <property type="match status" value="1"/>
</dbReference>
<dbReference type="InterPro" id="IPR050893">
    <property type="entry name" value="Sugar_PTS"/>
</dbReference>
<keyword evidence="6" id="KW-0808">Transferase</keyword>
<evidence type="ECO:0000256" key="5">
    <source>
        <dbReference type="ARBA" id="ARBA00022597"/>
    </source>
</evidence>
<dbReference type="InterPro" id="IPR016152">
    <property type="entry name" value="PTrfase/Anion_transptr"/>
</dbReference>
<keyword evidence="7" id="KW-0598">Phosphotransferase system</keyword>
<dbReference type="PROSITE" id="PS00372">
    <property type="entry name" value="PTS_EIIA_TYPE_2_HIS"/>
    <property type="match status" value="1"/>
</dbReference>
<dbReference type="PANTHER" id="PTHR30181">
    <property type="entry name" value="MANNITOL PERMEASE IIC COMPONENT"/>
    <property type="match status" value="1"/>
</dbReference>
<protein>
    <recommendedName>
        <fullName evidence="2">Mannitol-specific phosphotransferase enzyme IIA component</fullName>
    </recommendedName>
    <alternativeName>
        <fullName evidence="10">EIIA</fullName>
    </alternativeName>
    <alternativeName>
        <fullName evidence="11">EIII</fullName>
    </alternativeName>
    <alternativeName>
        <fullName evidence="9">PTS system mannitol-specific EIIA component</fullName>
    </alternativeName>
</protein>
<keyword evidence="3" id="KW-0813">Transport</keyword>
<reference evidence="14 16" key="2">
    <citation type="submission" date="2019-07" db="EMBL/GenBank/DDBJ databases">
        <title>Genome assembly of a nasal isolate of Dolosigranulum pigrum from a chronic sinusitis patient.</title>
        <authorList>
            <person name="Baig S."/>
            <person name="Overballe-Petersen S."/>
            <person name="Kaspar U."/>
            <person name="Rendboe A."/>
            <person name="de Man T."/>
            <person name="Liu C."/>
            <person name="Price L.B."/>
            <person name="Stegger M."/>
            <person name="Becker K."/>
            <person name="Skytt Andersen P."/>
        </authorList>
    </citation>
    <scope>NUCLEOTIDE SEQUENCE [LARGE SCALE GENOMIC DNA]</scope>
    <source>
        <strain evidence="14 16">83VPs-KB5</strain>
    </source>
</reference>
<dbReference type="Proteomes" id="UP000315953">
    <property type="component" value="Chromosome"/>
</dbReference>
<evidence type="ECO:0000256" key="2">
    <source>
        <dbReference type="ARBA" id="ARBA00014783"/>
    </source>
</evidence>
<keyword evidence="8" id="KW-0418">Kinase</keyword>
<evidence type="ECO:0000313" key="16">
    <source>
        <dbReference type="Proteomes" id="UP000315953"/>
    </source>
</evidence>
<evidence type="ECO:0000256" key="9">
    <source>
        <dbReference type="ARBA" id="ARBA00029908"/>
    </source>
</evidence>
<feature type="domain" description="PTS EIIA type-2" evidence="12">
    <location>
        <begin position="2"/>
        <end position="141"/>
    </location>
</feature>
<keyword evidence="4" id="KW-0597">Phosphoprotein</keyword>
<dbReference type="GO" id="GO:0090563">
    <property type="term" value="F:protein-phosphocysteine-sugar phosphotransferase activity"/>
    <property type="evidence" value="ECO:0007669"/>
    <property type="project" value="TreeGrafter"/>
</dbReference>
<evidence type="ECO:0000313" key="14">
    <source>
        <dbReference type="EMBL" id="QDO91202.1"/>
    </source>
</evidence>
<proteinExistence type="predicted"/>
<dbReference type="EMBL" id="MUYF01000003">
    <property type="protein sequence ID" value="OOL80656.1"/>
    <property type="molecule type" value="Genomic_DNA"/>
</dbReference>
<dbReference type="KEGG" id="dpm:FNV33_03710"/>
<dbReference type="PANTHER" id="PTHR30181:SF2">
    <property type="entry name" value="PTS SYSTEM MANNITOL-SPECIFIC EIICBA COMPONENT"/>
    <property type="match status" value="1"/>
</dbReference>
<dbReference type="EMBL" id="CP041626">
    <property type="protein sequence ID" value="QDO91202.1"/>
    <property type="molecule type" value="Genomic_DNA"/>
</dbReference>